<evidence type="ECO:0000313" key="2">
    <source>
        <dbReference type="EMBL" id="MDI2097612.1"/>
    </source>
</evidence>
<proteinExistence type="predicted"/>
<feature type="transmembrane region" description="Helical" evidence="1">
    <location>
        <begin position="185"/>
        <end position="204"/>
    </location>
</feature>
<evidence type="ECO:0008006" key="4">
    <source>
        <dbReference type="Google" id="ProtNLM"/>
    </source>
</evidence>
<name>A0AAW6T1E0_9MICO</name>
<gene>
    <name evidence="2" type="ORF">QF206_01340</name>
</gene>
<dbReference type="RefSeq" id="WP_281487400.1">
    <property type="nucleotide sequence ID" value="NZ_JASATX010000001.1"/>
</dbReference>
<reference evidence="2 3" key="1">
    <citation type="submission" date="2023-04" db="EMBL/GenBank/DDBJ databases">
        <title>Klugiella caeni sp. nov. isolated from the sludge of biochemical tank.</title>
        <authorList>
            <person name="Geng K."/>
        </authorList>
    </citation>
    <scope>NUCLEOTIDE SEQUENCE [LARGE SCALE GENOMIC DNA]</scope>
    <source>
        <strain evidence="2 3">YN-L-19</strain>
    </source>
</reference>
<dbReference type="EMBL" id="JASATX010000001">
    <property type="protein sequence ID" value="MDI2097612.1"/>
    <property type="molecule type" value="Genomic_DNA"/>
</dbReference>
<keyword evidence="1" id="KW-0812">Transmembrane</keyword>
<feature type="transmembrane region" description="Helical" evidence="1">
    <location>
        <begin position="14"/>
        <end position="34"/>
    </location>
</feature>
<keyword evidence="3" id="KW-1185">Reference proteome</keyword>
<keyword evidence="1" id="KW-0472">Membrane</keyword>
<sequence>MTLAGLLRSLGRRWYVLAAALIAAGLIAAISVQVEGVYQARLKLVFLPPAAATADENTLRDPEQTLINFAALVEREYTGNHQPPDFASVDAPLYGTGARTGVRVTLPNAGGQWSSSFRDAALMVESIDPSRELAVERLNEAVTEVQRIAEQRQLDAGVAEDRRIQVVVSDETSGIRYAKGSSIRAVGAIMVLGVAAGCVGAVLLDRRLRRGHDVTSEPQPATSRAR</sequence>
<protein>
    <recommendedName>
        <fullName evidence="4">Polysaccharide chain length determinant N-terminal domain-containing protein</fullName>
    </recommendedName>
</protein>
<comment type="caution">
    <text evidence="2">The sequence shown here is derived from an EMBL/GenBank/DDBJ whole genome shotgun (WGS) entry which is preliminary data.</text>
</comment>
<evidence type="ECO:0000256" key="1">
    <source>
        <dbReference type="SAM" id="Phobius"/>
    </source>
</evidence>
<accession>A0AAW6T1E0</accession>
<dbReference type="Proteomes" id="UP001321506">
    <property type="component" value="Unassembled WGS sequence"/>
</dbReference>
<evidence type="ECO:0000313" key="3">
    <source>
        <dbReference type="Proteomes" id="UP001321506"/>
    </source>
</evidence>
<organism evidence="2 3">
    <name type="scientific">Ruicaihuangia caeni</name>
    <dbReference type="NCBI Taxonomy" id="3042517"/>
    <lineage>
        <taxon>Bacteria</taxon>
        <taxon>Bacillati</taxon>
        <taxon>Actinomycetota</taxon>
        <taxon>Actinomycetes</taxon>
        <taxon>Micrococcales</taxon>
        <taxon>Microbacteriaceae</taxon>
        <taxon>Ruicaihuangia</taxon>
    </lineage>
</organism>
<keyword evidence="1" id="KW-1133">Transmembrane helix</keyword>
<dbReference type="AlphaFoldDB" id="A0AAW6T1E0"/>